<keyword evidence="7 11" id="KW-0648">Protein biosynthesis</keyword>
<dbReference type="NCBIfam" id="NF004015">
    <property type="entry name" value="PRK05477.1-5"/>
    <property type="match status" value="1"/>
</dbReference>
<evidence type="ECO:0000313" key="13">
    <source>
        <dbReference type="EMBL" id="AEG32015.1"/>
    </source>
</evidence>
<accession>F6D988</accession>
<organism evidence="13 14">
    <name type="scientific">Thiomicrospira cyclica (strain DSM 14477 / JCM 11371 / ALM1)</name>
    <name type="common">Thioalkalimicrobium cyclicum</name>
    <dbReference type="NCBI Taxonomy" id="717773"/>
    <lineage>
        <taxon>Bacteria</taxon>
        <taxon>Pseudomonadati</taxon>
        <taxon>Pseudomonadota</taxon>
        <taxon>Gammaproteobacteria</taxon>
        <taxon>Thiotrichales</taxon>
        <taxon>Piscirickettsiaceae</taxon>
        <taxon>Thiomicrospira</taxon>
    </lineage>
</organism>
<dbReference type="GO" id="GO:0006412">
    <property type="term" value="P:translation"/>
    <property type="evidence" value="ECO:0007669"/>
    <property type="project" value="UniProtKB-UniRule"/>
</dbReference>
<sequence>MNWEVVIGLEIHAQLACESKIFSNAPTAYGAEPNTQANVVDLAIPGVLPVLNARAVELAVRFGLAVGAEIGQTSVFARKNYFYPDSPKAYQISQFELPIVGKGEITIEVDGQQKTIGITRAHLEEDAGKSLHEDFQGLTGIDLNRAGTPLLEIVSEPDMRSAAEAVAYAKAIHELVQFLEIGDGNMQEGSFRVDVNVSLRQPGEAFGTRTELKNINSFKFIEKALAYEIDRHIEILEAGGEIVQETRLYDPERDETRSMRSKEEANDYRYFPDPDLLPVVVSDEQLAAIKAALPELPGQMRVRFEQDYGLSAYDAQLLTASAANARYFDALVAQLGAEQAKLAANWMNGELAKSLNKADLSLEESPIAADALAGLLIRIVDNTVSGKLAKQVFEAMWAGEGSADQIIDAKGLKQITDSGAIEKIVDEVLAANAKQVEAYKGGQEKMFGFFVGQVMKLSKGQANPAQVNDLLQEKLKN</sequence>
<comment type="subunit">
    <text evidence="2 11">Heterotrimer of A, B and C subunits.</text>
</comment>
<dbReference type="NCBIfam" id="NF004012">
    <property type="entry name" value="PRK05477.1-2"/>
    <property type="match status" value="1"/>
</dbReference>
<dbReference type="Pfam" id="PF02934">
    <property type="entry name" value="GatB_N"/>
    <property type="match status" value="1"/>
</dbReference>
<dbReference type="SMART" id="SM00845">
    <property type="entry name" value="GatB_Yqey"/>
    <property type="match status" value="1"/>
</dbReference>
<evidence type="ECO:0000256" key="11">
    <source>
        <dbReference type="HAMAP-Rule" id="MF_00121"/>
    </source>
</evidence>
<evidence type="ECO:0000256" key="6">
    <source>
        <dbReference type="ARBA" id="ARBA00022840"/>
    </source>
</evidence>
<keyword evidence="13" id="KW-0808">Transferase</keyword>
<dbReference type="Pfam" id="PF02637">
    <property type="entry name" value="GatB_Yqey"/>
    <property type="match status" value="1"/>
</dbReference>
<dbReference type="Proteomes" id="UP000009232">
    <property type="component" value="Chromosome"/>
</dbReference>
<evidence type="ECO:0000256" key="7">
    <source>
        <dbReference type="ARBA" id="ARBA00022917"/>
    </source>
</evidence>
<dbReference type="PROSITE" id="PS01234">
    <property type="entry name" value="GATB"/>
    <property type="match status" value="1"/>
</dbReference>
<comment type="catalytic activity">
    <reaction evidence="10 11">
        <text>L-glutamyl-tRNA(Gln) + L-glutamine + ATP + H2O = L-glutaminyl-tRNA(Gln) + L-glutamate + ADP + phosphate + H(+)</text>
        <dbReference type="Rhea" id="RHEA:17521"/>
        <dbReference type="Rhea" id="RHEA-COMP:9681"/>
        <dbReference type="Rhea" id="RHEA-COMP:9684"/>
        <dbReference type="ChEBI" id="CHEBI:15377"/>
        <dbReference type="ChEBI" id="CHEBI:15378"/>
        <dbReference type="ChEBI" id="CHEBI:29985"/>
        <dbReference type="ChEBI" id="CHEBI:30616"/>
        <dbReference type="ChEBI" id="CHEBI:43474"/>
        <dbReference type="ChEBI" id="CHEBI:58359"/>
        <dbReference type="ChEBI" id="CHEBI:78520"/>
        <dbReference type="ChEBI" id="CHEBI:78521"/>
        <dbReference type="ChEBI" id="CHEBI:456216"/>
    </reaction>
</comment>
<dbReference type="PANTHER" id="PTHR11659">
    <property type="entry name" value="GLUTAMYL-TRNA GLN AMIDOTRANSFERASE SUBUNIT B MITOCHONDRIAL AND PROKARYOTIC PET112-RELATED"/>
    <property type="match status" value="1"/>
</dbReference>
<dbReference type="InterPro" id="IPR006075">
    <property type="entry name" value="Asn/Gln-tRNA_Trfase_suB/E_cat"/>
</dbReference>
<comment type="function">
    <text evidence="8 11">Allows the formation of correctly charged Asn-tRNA(Asn) or Gln-tRNA(Gln) through the transamidation of misacylated Asp-tRNA(Asn) or Glu-tRNA(Gln) in organisms which lack either or both of asparaginyl-tRNA or glutaminyl-tRNA synthetases. The reaction takes place in the presence of glutamine and ATP through an activated phospho-Asp-tRNA(Asn) or phospho-Glu-tRNA(Gln).</text>
</comment>
<evidence type="ECO:0000256" key="9">
    <source>
        <dbReference type="ARBA" id="ARBA00047380"/>
    </source>
</evidence>
<dbReference type="GO" id="GO:0070681">
    <property type="term" value="P:glutaminyl-tRNAGln biosynthesis via transamidation"/>
    <property type="evidence" value="ECO:0007669"/>
    <property type="project" value="TreeGrafter"/>
</dbReference>
<comment type="similarity">
    <text evidence="1 11">Belongs to the GatB/GatE family. GatB subfamily.</text>
</comment>
<dbReference type="GO" id="GO:0016740">
    <property type="term" value="F:transferase activity"/>
    <property type="evidence" value="ECO:0007669"/>
    <property type="project" value="UniProtKB-KW"/>
</dbReference>
<comment type="catalytic activity">
    <reaction evidence="9 11">
        <text>L-aspartyl-tRNA(Asn) + L-glutamine + ATP + H2O = L-asparaginyl-tRNA(Asn) + L-glutamate + ADP + phosphate + 2 H(+)</text>
        <dbReference type="Rhea" id="RHEA:14513"/>
        <dbReference type="Rhea" id="RHEA-COMP:9674"/>
        <dbReference type="Rhea" id="RHEA-COMP:9677"/>
        <dbReference type="ChEBI" id="CHEBI:15377"/>
        <dbReference type="ChEBI" id="CHEBI:15378"/>
        <dbReference type="ChEBI" id="CHEBI:29985"/>
        <dbReference type="ChEBI" id="CHEBI:30616"/>
        <dbReference type="ChEBI" id="CHEBI:43474"/>
        <dbReference type="ChEBI" id="CHEBI:58359"/>
        <dbReference type="ChEBI" id="CHEBI:78515"/>
        <dbReference type="ChEBI" id="CHEBI:78516"/>
        <dbReference type="ChEBI" id="CHEBI:456216"/>
    </reaction>
</comment>
<dbReference type="InterPro" id="IPR023168">
    <property type="entry name" value="GatB_Yqey_C_2"/>
</dbReference>
<dbReference type="SUPFAM" id="SSF55931">
    <property type="entry name" value="Glutamine synthetase/guanido kinase"/>
    <property type="match status" value="1"/>
</dbReference>
<evidence type="ECO:0000256" key="8">
    <source>
        <dbReference type="ARBA" id="ARBA00024799"/>
    </source>
</evidence>
<dbReference type="OrthoDB" id="9804078at2"/>
<keyword evidence="14" id="KW-1185">Reference proteome</keyword>
<feature type="domain" description="Asn/Gln amidotransferase" evidence="12">
    <location>
        <begin position="326"/>
        <end position="475"/>
    </location>
</feature>
<dbReference type="InterPro" id="IPR004413">
    <property type="entry name" value="GatB"/>
</dbReference>
<keyword evidence="6 11" id="KW-0067">ATP-binding</keyword>
<dbReference type="Gene3D" id="1.10.10.410">
    <property type="match status" value="1"/>
</dbReference>
<evidence type="ECO:0000256" key="1">
    <source>
        <dbReference type="ARBA" id="ARBA00005306"/>
    </source>
</evidence>
<dbReference type="Gene3D" id="1.10.150.380">
    <property type="entry name" value="GatB domain, N-terminal subdomain"/>
    <property type="match status" value="1"/>
</dbReference>
<dbReference type="FunFam" id="1.10.10.410:FF:000001">
    <property type="entry name" value="Aspartyl/glutamyl-tRNA(Asn/Gln) amidotransferase subunit B"/>
    <property type="match status" value="1"/>
</dbReference>
<dbReference type="HAMAP" id="MF_00121">
    <property type="entry name" value="GatB"/>
    <property type="match status" value="1"/>
</dbReference>
<dbReference type="PANTHER" id="PTHR11659:SF0">
    <property type="entry name" value="GLUTAMYL-TRNA(GLN) AMIDOTRANSFERASE SUBUNIT B, MITOCHONDRIAL"/>
    <property type="match status" value="1"/>
</dbReference>
<dbReference type="EMBL" id="CP002776">
    <property type="protein sequence ID" value="AEG32015.1"/>
    <property type="molecule type" value="Genomic_DNA"/>
</dbReference>
<dbReference type="InterPro" id="IPR003789">
    <property type="entry name" value="Asn/Gln_tRNA_amidoTrase-B-like"/>
</dbReference>
<evidence type="ECO:0000313" key="14">
    <source>
        <dbReference type="Proteomes" id="UP000009232"/>
    </source>
</evidence>
<dbReference type="GO" id="GO:0050567">
    <property type="term" value="F:glutaminyl-tRNA synthase (glutamine-hydrolyzing) activity"/>
    <property type="evidence" value="ECO:0007669"/>
    <property type="project" value="UniProtKB-UniRule"/>
</dbReference>
<dbReference type="GO" id="GO:0005524">
    <property type="term" value="F:ATP binding"/>
    <property type="evidence" value="ECO:0007669"/>
    <property type="project" value="UniProtKB-KW"/>
</dbReference>
<gene>
    <name evidence="11" type="primary">gatB</name>
    <name evidence="13" type="ordered locus">Thicy_1248</name>
</gene>
<dbReference type="InterPro" id="IPR017958">
    <property type="entry name" value="Gln-tRNA_amidoTrfase_suB_CS"/>
</dbReference>
<dbReference type="EC" id="6.3.5.-" evidence="11"/>
<evidence type="ECO:0000256" key="5">
    <source>
        <dbReference type="ARBA" id="ARBA00022741"/>
    </source>
</evidence>
<dbReference type="InterPro" id="IPR014746">
    <property type="entry name" value="Gln_synth/guanido_kin_cat_dom"/>
</dbReference>
<name>F6D988_THICA</name>
<keyword evidence="5 11" id="KW-0547">Nucleotide-binding</keyword>
<evidence type="ECO:0000256" key="2">
    <source>
        <dbReference type="ARBA" id="ARBA00011123"/>
    </source>
</evidence>
<evidence type="ECO:0000256" key="10">
    <source>
        <dbReference type="ARBA" id="ARBA00047913"/>
    </source>
</evidence>
<dbReference type="InterPro" id="IPR018027">
    <property type="entry name" value="Asn/Gln_amidotransferase"/>
</dbReference>
<dbReference type="KEGG" id="tcy:Thicy_1248"/>
<dbReference type="eggNOG" id="COG0064">
    <property type="taxonomic scope" value="Bacteria"/>
</dbReference>
<dbReference type="RefSeq" id="WP_013835791.1">
    <property type="nucleotide sequence ID" value="NC_015581.1"/>
</dbReference>
<dbReference type="InterPro" id="IPR042114">
    <property type="entry name" value="GatB_C_1"/>
</dbReference>
<protein>
    <recommendedName>
        <fullName evidence="3 11">Aspartyl/glutamyl-tRNA(Asn/Gln) amidotransferase subunit B</fullName>
        <shortName evidence="11">Asp/Glu-ADT subunit B</shortName>
        <ecNumber evidence="11">6.3.5.-</ecNumber>
    </recommendedName>
</protein>
<proteinExistence type="inferred from homology"/>
<evidence type="ECO:0000256" key="3">
    <source>
        <dbReference type="ARBA" id="ARBA00016923"/>
    </source>
</evidence>
<dbReference type="AlphaFoldDB" id="F6D988"/>
<dbReference type="SUPFAM" id="SSF89095">
    <property type="entry name" value="GatB/YqeY motif"/>
    <property type="match status" value="1"/>
</dbReference>
<reference evidence="13 14" key="1">
    <citation type="submission" date="2011-05" db="EMBL/GenBank/DDBJ databases">
        <title>Complete sequence of Thioalkalimicrobium cyclicum ALM1.</title>
        <authorList>
            <consortium name="US DOE Joint Genome Institute"/>
            <person name="Lucas S."/>
            <person name="Han J."/>
            <person name="Lapidus A."/>
            <person name="Cheng J.-F."/>
            <person name="Goodwin L."/>
            <person name="Pitluck S."/>
            <person name="Peters L."/>
            <person name="Mikhailova N."/>
            <person name="Davenport K."/>
            <person name="Han C."/>
            <person name="Tapia R."/>
            <person name="Land M."/>
            <person name="Hauser L."/>
            <person name="Kyrpides N."/>
            <person name="Ivanova N."/>
            <person name="Pagani I."/>
            <person name="Kappler U."/>
            <person name="Woyke T."/>
        </authorList>
    </citation>
    <scope>NUCLEOTIDE SEQUENCE [LARGE SCALE GENOMIC DNA]</scope>
    <source>
        <strain evidence="14">DSM 14477 / JCM 11371 / ALM1</strain>
    </source>
</reference>
<dbReference type="NCBIfam" id="TIGR00133">
    <property type="entry name" value="gatB"/>
    <property type="match status" value="1"/>
</dbReference>
<keyword evidence="4 11" id="KW-0436">Ligase</keyword>
<dbReference type="GO" id="GO:0050566">
    <property type="term" value="F:asparaginyl-tRNA synthase (glutamine-hydrolyzing) activity"/>
    <property type="evidence" value="ECO:0007669"/>
    <property type="project" value="RHEA"/>
</dbReference>
<dbReference type="NCBIfam" id="NF004014">
    <property type="entry name" value="PRK05477.1-4"/>
    <property type="match status" value="1"/>
</dbReference>
<dbReference type="STRING" id="717773.Thicy_1248"/>
<dbReference type="InterPro" id="IPR017959">
    <property type="entry name" value="Asn/Gln-tRNA_amidoTrfase_suB/E"/>
</dbReference>
<dbReference type="HOGENOM" id="CLU_019240_0_0_6"/>
<evidence type="ECO:0000259" key="12">
    <source>
        <dbReference type="SMART" id="SM00845"/>
    </source>
</evidence>
<evidence type="ECO:0000256" key="4">
    <source>
        <dbReference type="ARBA" id="ARBA00022598"/>
    </source>
</evidence>
<dbReference type="FunFam" id="1.10.150.380:FF:000001">
    <property type="entry name" value="Aspartyl/glutamyl-tRNA(Asn/Gln) amidotransferase subunit B"/>
    <property type="match status" value="1"/>
</dbReference>